<evidence type="ECO:0000313" key="8">
    <source>
        <dbReference type="Proteomes" id="UP000314294"/>
    </source>
</evidence>
<keyword evidence="2" id="KW-0964">Secreted</keyword>
<evidence type="ECO:0000256" key="4">
    <source>
        <dbReference type="SAM" id="MobiDB-lite"/>
    </source>
</evidence>
<keyword evidence="5" id="KW-0812">Transmembrane</keyword>
<dbReference type="PANTHER" id="PTHR23192">
    <property type="entry name" value="OLFACTOMEDIN-RELATED"/>
    <property type="match status" value="1"/>
</dbReference>
<dbReference type="GO" id="GO:0009986">
    <property type="term" value="C:cell surface"/>
    <property type="evidence" value="ECO:0007669"/>
    <property type="project" value="TreeGrafter"/>
</dbReference>
<keyword evidence="5" id="KW-1133">Transmembrane helix</keyword>
<evidence type="ECO:0000256" key="1">
    <source>
        <dbReference type="ARBA" id="ARBA00004613"/>
    </source>
</evidence>
<name>A0A4Z2ESV0_9TELE</name>
<dbReference type="InterPro" id="IPR003112">
    <property type="entry name" value="Olfac-like_dom"/>
</dbReference>
<evidence type="ECO:0000256" key="3">
    <source>
        <dbReference type="PROSITE-ProRule" id="PRU00446"/>
    </source>
</evidence>
<gene>
    <name evidence="7" type="primary">Gldn</name>
    <name evidence="7" type="ORF">EYF80_058133</name>
</gene>
<comment type="caution">
    <text evidence="3">Lacks conserved residue(s) required for the propagation of feature annotation.</text>
</comment>
<dbReference type="PANTHER" id="PTHR23192:SF85">
    <property type="entry name" value="GLIOMEDIN"/>
    <property type="match status" value="1"/>
</dbReference>
<organism evidence="7 8">
    <name type="scientific">Liparis tanakae</name>
    <name type="common">Tanaka's snailfish</name>
    <dbReference type="NCBI Taxonomy" id="230148"/>
    <lineage>
        <taxon>Eukaryota</taxon>
        <taxon>Metazoa</taxon>
        <taxon>Chordata</taxon>
        <taxon>Craniata</taxon>
        <taxon>Vertebrata</taxon>
        <taxon>Euteleostomi</taxon>
        <taxon>Actinopterygii</taxon>
        <taxon>Neopterygii</taxon>
        <taxon>Teleostei</taxon>
        <taxon>Neoteleostei</taxon>
        <taxon>Acanthomorphata</taxon>
        <taxon>Eupercaria</taxon>
        <taxon>Perciformes</taxon>
        <taxon>Cottioidei</taxon>
        <taxon>Cottales</taxon>
        <taxon>Liparidae</taxon>
        <taxon>Liparis</taxon>
    </lineage>
</organism>
<dbReference type="SUPFAM" id="SSF101898">
    <property type="entry name" value="NHL repeat"/>
    <property type="match status" value="1"/>
</dbReference>
<feature type="transmembrane region" description="Helical" evidence="5">
    <location>
        <begin position="14"/>
        <end position="35"/>
    </location>
</feature>
<evidence type="ECO:0000313" key="7">
    <source>
        <dbReference type="EMBL" id="TNN31710.1"/>
    </source>
</evidence>
<evidence type="ECO:0000256" key="5">
    <source>
        <dbReference type="SAM" id="Phobius"/>
    </source>
</evidence>
<dbReference type="SMART" id="SM00284">
    <property type="entry name" value="OLF"/>
    <property type="match status" value="1"/>
</dbReference>
<evidence type="ECO:0000256" key="2">
    <source>
        <dbReference type="ARBA" id="ARBA00022525"/>
    </source>
</evidence>
<feature type="compositionally biased region" description="Basic and acidic residues" evidence="4">
    <location>
        <begin position="190"/>
        <end position="200"/>
    </location>
</feature>
<feature type="compositionally biased region" description="Basic and acidic residues" evidence="4">
    <location>
        <begin position="76"/>
        <end position="114"/>
    </location>
</feature>
<evidence type="ECO:0000259" key="6">
    <source>
        <dbReference type="PROSITE" id="PS51132"/>
    </source>
</evidence>
<comment type="caution">
    <text evidence="7">The sequence shown here is derived from an EMBL/GenBank/DDBJ whole genome shotgun (WGS) entry which is preliminary data.</text>
</comment>
<accession>A0A4Z2ESV0</accession>
<reference evidence="7 8" key="1">
    <citation type="submission" date="2019-03" db="EMBL/GenBank/DDBJ databases">
        <title>First draft genome of Liparis tanakae, snailfish: a comprehensive survey of snailfish specific genes.</title>
        <authorList>
            <person name="Kim W."/>
            <person name="Song I."/>
            <person name="Jeong J.-H."/>
            <person name="Kim D."/>
            <person name="Kim S."/>
            <person name="Ryu S."/>
            <person name="Song J.Y."/>
            <person name="Lee S.K."/>
        </authorList>
    </citation>
    <scope>NUCLEOTIDE SEQUENCE [LARGE SCALE GENOMIC DNA]</scope>
    <source>
        <tissue evidence="7">Muscle</tissue>
    </source>
</reference>
<protein>
    <submittedName>
        <fullName evidence="7">Gliomedin</fullName>
    </submittedName>
</protein>
<sequence length="477" mass="53604">MWIPTPSMSRAQRLVLYGSCAVALLNAAGLLLLLARQNQQRASLEQAEARLAEVEQSSVVEFLREAPRGAAGLRASRRERDRDQDRDQDQYSRNKRSEELDKETQRGLHQEEVQQLHPQEASQEVGEEAEKKTKMKHKLRHKNRVQEDVMTMMTYSMVPDHQEHQDHQVLPVTTARRASTGPPGSRARRERRDPPGLLGKEGRKVTMRSEVRGLLHGIPNDDTAPAKERPAERLIESLINARNVSKMETTFGTWMKDTARPEDERVWVAEHFSGRVVKEYASASSSPLSSVSVDVGRFFQGCGHAVHNGSLYFHIAGSSSIGRFHFLSRKLRTLQVAGARHHGLDYLLLNSKTYFKMAADDSGLWLLFASSADESVTAARLDTASFSVASYVNTTYPRTEAGNAFVARGVLYVTDTEDARVTFAFDLLRGKPVNVTFDLRPPGGVLAMLSYSPKDRQLYAWDQGYVRLQVVHFLSDE</sequence>
<dbReference type="Proteomes" id="UP000314294">
    <property type="component" value="Unassembled WGS sequence"/>
</dbReference>
<proteinExistence type="predicted"/>
<dbReference type="GO" id="GO:0005615">
    <property type="term" value="C:extracellular space"/>
    <property type="evidence" value="ECO:0007669"/>
    <property type="project" value="TreeGrafter"/>
</dbReference>
<comment type="subcellular location">
    <subcellularLocation>
        <location evidence="1">Secreted</location>
    </subcellularLocation>
</comment>
<dbReference type="InterPro" id="IPR050605">
    <property type="entry name" value="Olfactomedin-like_domain"/>
</dbReference>
<feature type="region of interest" description="Disordered" evidence="4">
    <location>
        <begin position="70"/>
        <end position="141"/>
    </location>
</feature>
<feature type="domain" description="Olfactomedin-like" evidence="6">
    <location>
        <begin position="210"/>
        <end position="475"/>
    </location>
</feature>
<dbReference type="OrthoDB" id="8397025at2759"/>
<keyword evidence="8" id="KW-1185">Reference proteome</keyword>
<dbReference type="PROSITE" id="PS51132">
    <property type="entry name" value="OLF"/>
    <property type="match status" value="1"/>
</dbReference>
<keyword evidence="5" id="KW-0472">Membrane</keyword>
<dbReference type="GO" id="GO:0007165">
    <property type="term" value="P:signal transduction"/>
    <property type="evidence" value="ECO:0007669"/>
    <property type="project" value="TreeGrafter"/>
</dbReference>
<dbReference type="EMBL" id="SRLO01003217">
    <property type="protein sequence ID" value="TNN31710.1"/>
    <property type="molecule type" value="Genomic_DNA"/>
</dbReference>
<dbReference type="Pfam" id="PF02191">
    <property type="entry name" value="OLF"/>
    <property type="match status" value="1"/>
</dbReference>
<dbReference type="AlphaFoldDB" id="A0A4Z2ESV0"/>
<feature type="region of interest" description="Disordered" evidence="4">
    <location>
        <begin position="175"/>
        <end position="200"/>
    </location>
</feature>